<feature type="compositionally biased region" description="Basic and acidic residues" evidence="1">
    <location>
        <begin position="88"/>
        <end position="97"/>
    </location>
</feature>
<evidence type="ECO:0000313" key="3">
    <source>
        <dbReference type="Proteomes" id="UP001162029"/>
    </source>
</evidence>
<feature type="region of interest" description="Disordered" evidence="1">
    <location>
        <begin position="76"/>
        <end position="97"/>
    </location>
</feature>
<dbReference type="Proteomes" id="UP001162029">
    <property type="component" value="Unassembled WGS sequence"/>
</dbReference>
<protein>
    <recommendedName>
        <fullName evidence="4">Wings apart-like protein C-terminal domain-containing protein</fullName>
    </recommendedName>
</protein>
<keyword evidence="3" id="KW-1185">Reference proteome</keyword>
<feature type="compositionally biased region" description="Basic and acidic residues" evidence="1">
    <location>
        <begin position="426"/>
        <end position="447"/>
    </location>
</feature>
<feature type="region of interest" description="Disordered" evidence="1">
    <location>
        <begin position="476"/>
        <end position="505"/>
    </location>
</feature>
<feature type="region of interest" description="Disordered" evidence="1">
    <location>
        <begin position="251"/>
        <end position="283"/>
    </location>
</feature>
<feature type="compositionally biased region" description="Low complexity" evidence="1">
    <location>
        <begin position="262"/>
        <end position="274"/>
    </location>
</feature>
<sequence>MMDHGVQTRDTLTCRKRRREQNVSLVYHQADQFVPKCSRRPQNDPIEDTFTHEPLQVLGSVEQATFLQETSAALDAELASSDSEDESGETRDSLTVKNELEDTRLSLTVLDEIDKELELSSNEEEQDSGVALVTKNGHSLLGGSDKEVFNNVQKNLGIRNEQKEGGRNGFAAGEKNAVLAGFDLAISTAIDKDLEASSGEEDSVNVGDVTNAKKAEQTDTARENVVDVSQRKWTLMSIDEELDDEFAALETDSDTENHGKAESSSSNSVGENESLGPAKEKNKVETAALQAKTGTVLELGVLSLSPLDKDAIVLTTSVEKKFVGASEDAYSPMVDAELTIQSERIQLAELMISTEEKNPSTVAVNSQPTLFPKNVLSCIQPSGDFIDEAGATAIRSTQTSSDNTKSAKVPVLEQSAPVTSSSSKNKPTELELDLTKGLKQPSDHTAHEFPSTPIESGKQNAKAICADKHASSILPATEDSTIGKSGKAEKENLEDSQATSPKKIRLNDLCRKAEDETRVAIPRTKSSTADKKKKGAITAEAKEGLRLKKSLSTFKQALVLGKGEEPDKEYTRRTINVLVTQCSKFVDTCLDHVITLCRALADAYCELGISPMLVVRGSLSLFRTPRSRRLMPESKSSSWLCYQVLTRVVCGGNEELERDGHVAPKSFCLSMVDECLLHLRGLLVEERTNIGEFLSQNKVQVTTHQVRVSHDKVFLAHICALHTHLCRFTGQLVRSRVLLFDLVRGNPNIRGLYFAMVMLKIYPAILEREFDQHCIERQTVLKETLQQALVVISGVSAAKQELLLLQSSITMLHTIADALQMPELEEVDGSEFSFQCSCVEKIFSKLVLLCQSSKSEQEGDEARSLVSADYFGLAKSMEIFTAVYGIDLVVKIFNIDRCQELYSKANIEGKIGIMHLVGHIAIGIASKTSDTHDSKTRSGEYIESVTDWMCHILSTDEKSSPEDHFRLTFGCSTMCVELILESSAIAGLKSQRRVLSAVICWFDTIPSERLMNLPATFLRRLRLAVVAARPQVLQR</sequence>
<evidence type="ECO:0008006" key="4">
    <source>
        <dbReference type="Google" id="ProtNLM"/>
    </source>
</evidence>
<organism evidence="2 3">
    <name type="scientific">Peronospora destructor</name>
    <dbReference type="NCBI Taxonomy" id="86335"/>
    <lineage>
        <taxon>Eukaryota</taxon>
        <taxon>Sar</taxon>
        <taxon>Stramenopiles</taxon>
        <taxon>Oomycota</taxon>
        <taxon>Peronosporomycetes</taxon>
        <taxon>Peronosporales</taxon>
        <taxon>Peronosporaceae</taxon>
        <taxon>Peronospora</taxon>
    </lineage>
</organism>
<evidence type="ECO:0000313" key="2">
    <source>
        <dbReference type="EMBL" id="CAI5732061.1"/>
    </source>
</evidence>
<dbReference type="EMBL" id="CANTFM010000937">
    <property type="protein sequence ID" value="CAI5732061.1"/>
    <property type="molecule type" value="Genomic_DNA"/>
</dbReference>
<accession>A0AAV0U4Z6</accession>
<feature type="region of interest" description="Disordered" evidence="1">
    <location>
        <begin position="396"/>
        <end position="461"/>
    </location>
</feature>
<feature type="compositionally biased region" description="Polar residues" evidence="1">
    <location>
        <begin position="396"/>
        <end position="406"/>
    </location>
</feature>
<gene>
    <name evidence="2" type="ORF">PDE001_LOCUS4992</name>
</gene>
<reference evidence="2" key="1">
    <citation type="submission" date="2022-12" db="EMBL/GenBank/DDBJ databases">
        <authorList>
            <person name="Webb A."/>
        </authorList>
    </citation>
    <scope>NUCLEOTIDE SEQUENCE</scope>
    <source>
        <strain evidence="2">Pd1</strain>
    </source>
</reference>
<feature type="compositionally biased region" description="Polar residues" evidence="1">
    <location>
        <begin position="416"/>
        <end position="425"/>
    </location>
</feature>
<name>A0AAV0U4Z6_9STRA</name>
<feature type="region of interest" description="Disordered" evidence="1">
    <location>
        <begin position="195"/>
        <end position="223"/>
    </location>
</feature>
<comment type="caution">
    <text evidence="2">The sequence shown here is derived from an EMBL/GenBank/DDBJ whole genome shotgun (WGS) entry which is preliminary data.</text>
</comment>
<proteinExistence type="predicted"/>
<dbReference type="AlphaFoldDB" id="A0AAV0U4Z6"/>
<evidence type="ECO:0000256" key="1">
    <source>
        <dbReference type="SAM" id="MobiDB-lite"/>
    </source>
</evidence>
<feature type="compositionally biased region" description="Basic and acidic residues" evidence="1">
    <location>
        <begin position="211"/>
        <end position="223"/>
    </location>
</feature>